<comment type="caution">
    <text evidence="1">The sequence shown here is derived from an EMBL/GenBank/DDBJ whole genome shotgun (WGS) entry which is preliminary data.</text>
</comment>
<evidence type="ECO:0000313" key="2">
    <source>
        <dbReference type="Proteomes" id="UP000289340"/>
    </source>
</evidence>
<sequence length="110" mass="12185">MNCFNMNLRCESPTMTSSPPTPPSPLPISFGPGNRTYSFSVSSTTSPPFSLVPSSHPSDDNLPLILHKITNVPPSIFSLDLQQFQSNTTCLKDLLEWFIQRCCSCCNKFP</sequence>
<dbReference type="EMBL" id="QZWG01000001">
    <property type="protein sequence ID" value="RZC30561.1"/>
    <property type="molecule type" value="Genomic_DNA"/>
</dbReference>
<keyword evidence="2" id="KW-1185">Reference proteome</keyword>
<proteinExistence type="predicted"/>
<gene>
    <name evidence="1" type="ORF">D0Y65_001897</name>
</gene>
<organism evidence="1 2">
    <name type="scientific">Glycine soja</name>
    <name type="common">Wild soybean</name>
    <dbReference type="NCBI Taxonomy" id="3848"/>
    <lineage>
        <taxon>Eukaryota</taxon>
        <taxon>Viridiplantae</taxon>
        <taxon>Streptophyta</taxon>
        <taxon>Embryophyta</taxon>
        <taxon>Tracheophyta</taxon>
        <taxon>Spermatophyta</taxon>
        <taxon>Magnoliopsida</taxon>
        <taxon>eudicotyledons</taxon>
        <taxon>Gunneridae</taxon>
        <taxon>Pentapetalae</taxon>
        <taxon>rosids</taxon>
        <taxon>fabids</taxon>
        <taxon>Fabales</taxon>
        <taxon>Fabaceae</taxon>
        <taxon>Papilionoideae</taxon>
        <taxon>50 kb inversion clade</taxon>
        <taxon>NPAAA clade</taxon>
        <taxon>indigoferoid/millettioid clade</taxon>
        <taxon>Phaseoleae</taxon>
        <taxon>Glycine</taxon>
        <taxon>Glycine subgen. Soja</taxon>
    </lineage>
</organism>
<dbReference type="Proteomes" id="UP000289340">
    <property type="component" value="Chromosome 1"/>
</dbReference>
<reference evidence="1 2" key="1">
    <citation type="submission" date="2018-09" db="EMBL/GenBank/DDBJ databases">
        <title>A high-quality reference genome of wild soybean provides a powerful tool to mine soybean genomes.</title>
        <authorList>
            <person name="Xie M."/>
            <person name="Chung C.Y.L."/>
            <person name="Li M.-W."/>
            <person name="Wong F.-L."/>
            <person name="Chan T.-F."/>
            <person name="Lam H.-M."/>
        </authorList>
    </citation>
    <scope>NUCLEOTIDE SEQUENCE [LARGE SCALE GENOMIC DNA]</scope>
    <source>
        <strain evidence="2">cv. W05</strain>
        <tissue evidence="1">Hypocotyl of etiolated seedlings</tissue>
    </source>
</reference>
<dbReference type="AlphaFoldDB" id="A0A445M594"/>
<accession>A0A445M594</accession>
<name>A0A445M594_GLYSO</name>
<protein>
    <submittedName>
        <fullName evidence="1">Uncharacterized protein</fullName>
    </submittedName>
</protein>
<evidence type="ECO:0000313" key="1">
    <source>
        <dbReference type="EMBL" id="RZC30561.1"/>
    </source>
</evidence>